<feature type="transmembrane region" description="Helical" evidence="7">
    <location>
        <begin position="578"/>
        <end position="597"/>
    </location>
</feature>
<accession>A0A9J6BC20</accession>
<dbReference type="InterPro" id="IPR003439">
    <property type="entry name" value="ABC_transporter-like_ATP-bd"/>
</dbReference>
<dbReference type="InterPro" id="IPR003593">
    <property type="entry name" value="AAA+_ATPase"/>
</dbReference>
<dbReference type="GO" id="GO:0016887">
    <property type="term" value="F:ATP hydrolysis activity"/>
    <property type="evidence" value="ECO:0007669"/>
    <property type="project" value="InterPro"/>
</dbReference>
<dbReference type="GO" id="GO:0016020">
    <property type="term" value="C:membrane"/>
    <property type="evidence" value="ECO:0007669"/>
    <property type="project" value="UniProtKB-SubCell"/>
</dbReference>
<sequence length="666" mass="75828">MSCVEVKNVFFSYNNGDKEEKILNGINMSVDRGTIYTLIGASGCGKTTLLSCLMCIQKPQSGELKVFNQKSAKIPKLIGFMPQQNSLVAELTINETLQYFGHLYEMKQEIFDERFEMISELLDLPDKNLQIRDLSGGEQRRISLAATIIHDPKLLILDEPTVGLDFLLREKIWEFLFQKTTNDNVTAIITTHYISEAANAHRCGFMRNGILIAEDSPNAILDKLNIESLDEAFYHLCTKKENENQIILESENFGREQNEEKIEEQKIFRPKIMKGLLIKEFHRIRRQPLEIFIIFIMPVFQFYLFLIAIGAIPNDLILGIVNNEDQNCNKYTINNSIPIDKCSEATFSCEFTNHVINNNFQKVLYNTHHQALHDFKESNLFGFVEIPKNFTQIIFDETENRTGAVEVFLDNSKYHLLLYTKSKIMSAFLDFMDELAGRCNVNELIRGRPIKFEELYAPLSFDIRTTLMTAIMLSLPFTMTNIFALLIISDTRIAGVWNRTLLCGVKLTEIILANAIECIFISIVIAASMIIGQDFIFGAEVLGSKFLVFSLITGICIVGFMMGFFISILCDKFQASSGLGQLITILTVFTTGLIWPVESLSPWIIPISYIHPLTFPFIANRNIILKGVEICHSSVILGFFVINAWIIVLAVSSYFLLKTKKFSRNF</sequence>
<comment type="subcellular location">
    <subcellularLocation>
        <location evidence="1">Membrane</location>
        <topology evidence="1">Multi-pass membrane protein</topology>
    </subcellularLocation>
</comment>
<organism evidence="9 10">
    <name type="scientific">Polypedilum vanderplanki</name>
    <name type="common">Sleeping chironomid midge</name>
    <dbReference type="NCBI Taxonomy" id="319348"/>
    <lineage>
        <taxon>Eukaryota</taxon>
        <taxon>Metazoa</taxon>
        <taxon>Ecdysozoa</taxon>
        <taxon>Arthropoda</taxon>
        <taxon>Hexapoda</taxon>
        <taxon>Insecta</taxon>
        <taxon>Pterygota</taxon>
        <taxon>Neoptera</taxon>
        <taxon>Endopterygota</taxon>
        <taxon>Diptera</taxon>
        <taxon>Nematocera</taxon>
        <taxon>Chironomoidea</taxon>
        <taxon>Chironomidae</taxon>
        <taxon>Chironominae</taxon>
        <taxon>Polypedilum</taxon>
        <taxon>Polypedilum</taxon>
    </lineage>
</organism>
<keyword evidence="6 7" id="KW-0472">Membrane</keyword>
<evidence type="ECO:0000256" key="5">
    <source>
        <dbReference type="ARBA" id="ARBA00022989"/>
    </source>
</evidence>
<dbReference type="SUPFAM" id="SSF52540">
    <property type="entry name" value="P-loop containing nucleoside triphosphate hydrolases"/>
    <property type="match status" value="1"/>
</dbReference>
<feature type="transmembrane region" description="Helical" evidence="7">
    <location>
        <begin position="510"/>
        <end position="531"/>
    </location>
</feature>
<feature type="transmembrane region" description="Helical" evidence="7">
    <location>
        <begin position="546"/>
        <end position="566"/>
    </location>
</feature>
<dbReference type="GO" id="GO:0005524">
    <property type="term" value="F:ATP binding"/>
    <property type="evidence" value="ECO:0007669"/>
    <property type="project" value="UniProtKB-KW"/>
</dbReference>
<feature type="transmembrane region" description="Helical" evidence="7">
    <location>
        <begin position="291"/>
        <end position="312"/>
    </location>
</feature>
<evidence type="ECO:0000256" key="2">
    <source>
        <dbReference type="ARBA" id="ARBA00022692"/>
    </source>
</evidence>
<evidence type="ECO:0000256" key="6">
    <source>
        <dbReference type="ARBA" id="ARBA00023136"/>
    </source>
</evidence>
<evidence type="ECO:0000256" key="3">
    <source>
        <dbReference type="ARBA" id="ARBA00022741"/>
    </source>
</evidence>
<comment type="caution">
    <text evidence="9">The sequence shown here is derived from an EMBL/GenBank/DDBJ whole genome shotgun (WGS) entry which is preliminary data.</text>
</comment>
<dbReference type="SMART" id="SM00382">
    <property type="entry name" value="AAA"/>
    <property type="match status" value="1"/>
</dbReference>
<dbReference type="OrthoDB" id="6150516at2759"/>
<keyword evidence="4" id="KW-0067">ATP-binding</keyword>
<keyword evidence="3" id="KW-0547">Nucleotide-binding</keyword>
<dbReference type="EMBL" id="JADBJN010000004">
    <property type="protein sequence ID" value="KAG5667099.1"/>
    <property type="molecule type" value="Genomic_DNA"/>
</dbReference>
<feature type="transmembrane region" description="Helical" evidence="7">
    <location>
        <begin position="635"/>
        <end position="657"/>
    </location>
</feature>
<dbReference type="Proteomes" id="UP001107558">
    <property type="component" value="Chromosome 4"/>
</dbReference>
<dbReference type="Gene3D" id="3.40.50.300">
    <property type="entry name" value="P-loop containing nucleotide triphosphate hydrolases"/>
    <property type="match status" value="1"/>
</dbReference>
<keyword evidence="5 7" id="KW-1133">Transmembrane helix</keyword>
<evidence type="ECO:0000256" key="4">
    <source>
        <dbReference type="ARBA" id="ARBA00022840"/>
    </source>
</evidence>
<protein>
    <recommendedName>
        <fullName evidence="8">ABC transporter domain-containing protein</fullName>
    </recommendedName>
</protein>
<evidence type="ECO:0000259" key="8">
    <source>
        <dbReference type="PROSITE" id="PS50893"/>
    </source>
</evidence>
<dbReference type="InterPro" id="IPR017871">
    <property type="entry name" value="ABC_transporter-like_CS"/>
</dbReference>
<dbReference type="GO" id="GO:0140359">
    <property type="term" value="F:ABC-type transporter activity"/>
    <property type="evidence" value="ECO:0007669"/>
    <property type="project" value="InterPro"/>
</dbReference>
<dbReference type="CDD" id="cd03230">
    <property type="entry name" value="ABC_DR_subfamily_A"/>
    <property type="match status" value="1"/>
</dbReference>
<dbReference type="PROSITE" id="PS50893">
    <property type="entry name" value="ABC_TRANSPORTER_2"/>
    <property type="match status" value="1"/>
</dbReference>
<reference evidence="9" key="1">
    <citation type="submission" date="2021-03" db="EMBL/GenBank/DDBJ databases">
        <title>Chromosome level genome of the anhydrobiotic midge Polypedilum vanderplanki.</title>
        <authorList>
            <person name="Yoshida Y."/>
            <person name="Kikawada T."/>
            <person name="Gusev O."/>
        </authorList>
    </citation>
    <scope>NUCLEOTIDE SEQUENCE</scope>
    <source>
        <strain evidence="9">NIAS01</strain>
        <tissue evidence="9">Whole body or cell culture</tissue>
    </source>
</reference>
<evidence type="ECO:0000313" key="10">
    <source>
        <dbReference type="Proteomes" id="UP001107558"/>
    </source>
</evidence>
<evidence type="ECO:0000256" key="1">
    <source>
        <dbReference type="ARBA" id="ARBA00004141"/>
    </source>
</evidence>
<dbReference type="Pfam" id="PF12698">
    <property type="entry name" value="ABC2_membrane_3"/>
    <property type="match status" value="1"/>
</dbReference>
<feature type="domain" description="ABC transporter" evidence="8">
    <location>
        <begin position="4"/>
        <end position="233"/>
    </location>
</feature>
<keyword evidence="2 7" id="KW-0812">Transmembrane</keyword>
<dbReference type="InterPro" id="IPR013525">
    <property type="entry name" value="ABC2_TM"/>
</dbReference>
<proteinExistence type="predicted"/>
<keyword evidence="10" id="KW-1185">Reference proteome</keyword>
<dbReference type="InterPro" id="IPR027417">
    <property type="entry name" value="P-loop_NTPase"/>
</dbReference>
<gene>
    <name evidence="9" type="ORF">PVAND_015098</name>
</gene>
<dbReference type="AlphaFoldDB" id="A0A9J6BC20"/>
<dbReference type="PROSITE" id="PS00211">
    <property type="entry name" value="ABC_TRANSPORTER_1"/>
    <property type="match status" value="1"/>
</dbReference>
<dbReference type="PANTHER" id="PTHR43038">
    <property type="entry name" value="ATP-BINDING CASSETTE, SUB-FAMILY H, MEMBER 1"/>
    <property type="match status" value="1"/>
</dbReference>
<dbReference type="Pfam" id="PF00005">
    <property type="entry name" value="ABC_tran"/>
    <property type="match status" value="1"/>
</dbReference>
<feature type="transmembrane region" description="Helical" evidence="7">
    <location>
        <begin position="467"/>
        <end position="489"/>
    </location>
</feature>
<evidence type="ECO:0000313" key="9">
    <source>
        <dbReference type="EMBL" id="KAG5667099.1"/>
    </source>
</evidence>
<dbReference type="PANTHER" id="PTHR43038:SF3">
    <property type="entry name" value="ABC TRANSPORTER G FAMILY MEMBER 20 ISOFORM X1"/>
    <property type="match status" value="1"/>
</dbReference>
<name>A0A9J6BC20_POLVA</name>
<evidence type="ECO:0000256" key="7">
    <source>
        <dbReference type="SAM" id="Phobius"/>
    </source>
</evidence>